<accession>A0A2U3PZ07</accession>
<dbReference type="KEGG" id="bvz:BRAD3257_3302"/>
<name>A0A2U3PZ07_9BRAD</name>
<evidence type="ECO:0000313" key="1">
    <source>
        <dbReference type="EMBL" id="SPP94338.1"/>
    </source>
</evidence>
<organism evidence="1 2">
    <name type="scientific">Bradyrhizobium vignae</name>
    <dbReference type="NCBI Taxonomy" id="1549949"/>
    <lineage>
        <taxon>Bacteria</taxon>
        <taxon>Pseudomonadati</taxon>
        <taxon>Pseudomonadota</taxon>
        <taxon>Alphaproteobacteria</taxon>
        <taxon>Hyphomicrobiales</taxon>
        <taxon>Nitrobacteraceae</taxon>
        <taxon>Bradyrhizobium</taxon>
    </lineage>
</organism>
<dbReference type="AlphaFoldDB" id="A0A2U3PZ07"/>
<dbReference type="EMBL" id="LS398110">
    <property type="protein sequence ID" value="SPP94338.1"/>
    <property type="molecule type" value="Genomic_DNA"/>
</dbReference>
<evidence type="ECO:0000313" key="2">
    <source>
        <dbReference type="Proteomes" id="UP000246085"/>
    </source>
</evidence>
<gene>
    <name evidence="1" type="ORF">BRAD3257_3302</name>
</gene>
<sequence length="32" mass="4044">MAWARVRWMEIEFPLEFLLYVRVSNDPFEELR</sequence>
<protein>
    <submittedName>
        <fullName evidence="1">Uncharacterized protein</fullName>
    </submittedName>
</protein>
<proteinExistence type="predicted"/>
<dbReference type="Proteomes" id="UP000246085">
    <property type="component" value="Chromosome BRAD3257"/>
</dbReference>
<reference evidence="1 2" key="1">
    <citation type="submission" date="2018-03" db="EMBL/GenBank/DDBJ databases">
        <authorList>
            <person name="Gully D."/>
        </authorList>
    </citation>
    <scope>NUCLEOTIDE SEQUENCE [LARGE SCALE GENOMIC DNA]</scope>
    <source>
        <strain evidence="1">ORS3257</strain>
    </source>
</reference>